<protein>
    <recommendedName>
        <fullName evidence="5">Sulfatase-modifying factor enzyme domain-containing protein</fullName>
    </recommendedName>
</protein>
<feature type="signal peptide" evidence="2">
    <location>
        <begin position="1"/>
        <end position="22"/>
    </location>
</feature>
<dbReference type="InterPro" id="IPR042095">
    <property type="entry name" value="SUMF_sf"/>
</dbReference>
<dbReference type="EMBL" id="CP012159">
    <property type="protein sequence ID" value="AKT40023.1"/>
    <property type="molecule type" value="Genomic_DNA"/>
</dbReference>
<dbReference type="SUPFAM" id="SSF56436">
    <property type="entry name" value="C-type lectin-like"/>
    <property type="match status" value="1"/>
</dbReference>
<name>A0A0K1EHF2_CHOCO</name>
<dbReference type="Gene3D" id="3.90.1580.10">
    <property type="entry name" value="paralog of FGE (formylglycine-generating enzyme)"/>
    <property type="match status" value="1"/>
</dbReference>
<dbReference type="AlphaFoldDB" id="A0A0K1EHF2"/>
<accession>A0A0K1EHF2</accession>
<dbReference type="RefSeq" id="WP_050432010.1">
    <property type="nucleotide sequence ID" value="NZ_CP012159.1"/>
</dbReference>
<evidence type="ECO:0008006" key="5">
    <source>
        <dbReference type="Google" id="ProtNLM"/>
    </source>
</evidence>
<gene>
    <name evidence="3" type="ORF">CMC5_041760</name>
</gene>
<keyword evidence="2" id="KW-0732">Signal</keyword>
<dbReference type="KEGG" id="ccro:CMC5_041760"/>
<feature type="region of interest" description="Disordered" evidence="1">
    <location>
        <begin position="54"/>
        <end position="77"/>
    </location>
</feature>
<keyword evidence="4" id="KW-1185">Reference proteome</keyword>
<dbReference type="STRING" id="52.CMC5_041760"/>
<evidence type="ECO:0000313" key="3">
    <source>
        <dbReference type="EMBL" id="AKT40023.1"/>
    </source>
</evidence>
<dbReference type="InterPro" id="IPR016187">
    <property type="entry name" value="CTDL_fold"/>
</dbReference>
<evidence type="ECO:0000256" key="2">
    <source>
        <dbReference type="SAM" id="SignalP"/>
    </source>
</evidence>
<organism evidence="3 4">
    <name type="scientific">Chondromyces crocatus</name>
    <dbReference type="NCBI Taxonomy" id="52"/>
    <lineage>
        <taxon>Bacteria</taxon>
        <taxon>Pseudomonadati</taxon>
        <taxon>Myxococcota</taxon>
        <taxon>Polyangia</taxon>
        <taxon>Polyangiales</taxon>
        <taxon>Polyangiaceae</taxon>
        <taxon>Chondromyces</taxon>
    </lineage>
</organism>
<dbReference type="PROSITE" id="PS51257">
    <property type="entry name" value="PROKAR_LIPOPROTEIN"/>
    <property type="match status" value="1"/>
</dbReference>
<dbReference type="OrthoDB" id="5496976at2"/>
<proteinExistence type="predicted"/>
<feature type="chain" id="PRO_5005459467" description="Sulfatase-modifying factor enzyme domain-containing protein" evidence="2">
    <location>
        <begin position="23"/>
        <end position="344"/>
    </location>
</feature>
<evidence type="ECO:0000256" key="1">
    <source>
        <dbReference type="SAM" id="MobiDB-lite"/>
    </source>
</evidence>
<sequence>MRRADRASWCLLAVLAVGGALSGCQCAPGAELGEDAGADAVDAAEVDAAEREDAPLDDAGFAEDLLPPPPPPERRCPPEMVRVARSFCVDRFEASLVDVETGSALSPYYPPSRRQATSIEKLWQKQRLEMGDEEAQAMALPLLPAFQRQRDVEARAVSRKGVVPQGYTSGEKAELACKNAGKRLCSLVEWRTACMGEEQLQFPYGPKYQGGKCNVFRETHPALVLHDDMSRGHSDPRLNQVKHKGRPLLRRTGETSTCMSTWEDDAIADMVGNLDEWVADEAGTFVGGFYARSTRDGCMSTVTAHTFEYFDYSTGIRCCMDLPEARPGVPSRAGSSRDGADEAR</sequence>
<dbReference type="Proteomes" id="UP000067626">
    <property type="component" value="Chromosome"/>
</dbReference>
<evidence type="ECO:0000313" key="4">
    <source>
        <dbReference type="Proteomes" id="UP000067626"/>
    </source>
</evidence>
<reference evidence="3 4" key="1">
    <citation type="submission" date="2015-07" db="EMBL/GenBank/DDBJ databases">
        <title>Genome analysis of myxobacterium Chondromyces crocatus Cm c5 reveals a high potential for natural compound synthesis and the genetic basis for the loss of fruiting body formation.</title>
        <authorList>
            <person name="Zaburannyi N."/>
            <person name="Bunk B."/>
            <person name="Maier J."/>
            <person name="Overmann J."/>
            <person name="Mueller R."/>
        </authorList>
    </citation>
    <scope>NUCLEOTIDE SEQUENCE [LARGE SCALE GENOMIC DNA]</scope>
    <source>
        <strain evidence="3 4">Cm c5</strain>
    </source>
</reference>